<dbReference type="InterPro" id="IPR001374">
    <property type="entry name" value="R3H_dom"/>
</dbReference>
<evidence type="ECO:0000256" key="1">
    <source>
        <dbReference type="SAM" id="MobiDB-lite"/>
    </source>
</evidence>
<dbReference type="InterPro" id="IPR039629">
    <property type="entry name" value="R3HDM4"/>
</dbReference>
<comment type="caution">
    <text evidence="3">The sequence shown here is derived from an EMBL/GenBank/DDBJ whole genome shotgun (WGS) entry which is preliminary data.</text>
</comment>
<protein>
    <recommendedName>
        <fullName evidence="2">R3H domain-containing protein</fullName>
    </recommendedName>
</protein>
<sequence>MKINDEADKKNSTLTSSRGNNKKNDNDYSVAREFANLQSVAASKKKSKSNRDSLAFRDSPGKPGTKRFNRYLNTQFLKTAGSLGGGNGDIEMDYTFYEQRNTLFYQDQQNSKYYQDNCVNISCDQEQEILNSCLSSSKKSNSRKKNTTNANITANTNEDNELFSKLKKNLRPFFKKSFLLDSLFTQETEKEILSFIRGDDCFYRNTPSNTMEFNQENPAKRLIIHGLASYYSLQSRSHTNNNGKRILVLRKQKSMPPLPEQTIVQYLISESKKQAIQVHQVQRKKVIKKSQSIYIKKRVLTTPVIISADIPNSND</sequence>
<dbReference type="GeneID" id="8626258"/>
<dbReference type="HOGENOM" id="CLU_884048_0_0_1"/>
<dbReference type="OMA" id="DHADYEY"/>
<dbReference type="InterPro" id="IPR025952">
    <property type="entry name" value="R3H-assoc_dom"/>
</dbReference>
<dbReference type="PANTHER" id="PTHR32019">
    <property type="entry name" value="R3H DOMAIN-CONTAINING PROTEIN 4"/>
    <property type="match status" value="1"/>
</dbReference>
<dbReference type="AlphaFoldDB" id="Q54JZ9"/>
<dbReference type="Pfam" id="PF13902">
    <property type="entry name" value="R3H-assoc"/>
    <property type="match status" value="1"/>
</dbReference>
<feature type="compositionally biased region" description="Basic and acidic residues" evidence="1">
    <location>
        <begin position="1"/>
        <end position="11"/>
    </location>
</feature>
<dbReference type="Gene3D" id="3.30.1370.50">
    <property type="entry name" value="R3H-like domain"/>
    <property type="match status" value="1"/>
</dbReference>
<dbReference type="RefSeq" id="XP_637003.1">
    <property type="nucleotide sequence ID" value="XM_631911.1"/>
</dbReference>
<dbReference type="KEGG" id="ddi:DDB_G0287869"/>
<dbReference type="eggNOG" id="ENOG502R9DV">
    <property type="taxonomic scope" value="Eukaryota"/>
</dbReference>
<dbReference type="CDD" id="cd02325">
    <property type="entry name" value="R3H"/>
    <property type="match status" value="1"/>
</dbReference>
<evidence type="ECO:0000313" key="4">
    <source>
        <dbReference type="Proteomes" id="UP000002195"/>
    </source>
</evidence>
<proteinExistence type="predicted"/>
<dbReference type="PANTHER" id="PTHR32019:SF2">
    <property type="entry name" value="R3H DOMAIN-CONTAINING PROTEIN 4"/>
    <property type="match status" value="1"/>
</dbReference>
<name>Q54JZ9_DICDI</name>
<dbReference type="Proteomes" id="UP000002195">
    <property type="component" value="Unassembled WGS sequence"/>
</dbReference>
<feature type="region of interest" description="Disordered" evidence="1">
    <location>
        <begin position="1"/>
        <end position="68"/>
    </location>
</feature>
<evidence type="ECO:0000313" key="3">
    <source>
        <dbReference type="EMBL" id="EAL63581.1"/>
    </source>
</evidence>
<reference evidence="3 4" key="1">
    <citation type="journal article" date="2005" name="Nature">
        <title>The genome of the social amoeba Dictyostelium discoideum.</title>
        <authorList>
            <consortium name="The Dictyostelium discoideum Sequencing Consortium"/>
            <person name="Eichinger L."/>
            <person name="Pachebat J.A."/>
            <person name="Glockner G."/>
            <person name="Rajandream M.A."/>
            <person name="Sucgang R."/>
            <person name="Berriman M."/>
            <person name="Song J."/>
            <person name="Olsen R."/>
            <person name="Szafranski K."/>
            <person name="Xu Q."/>
            <person name="Tunggal B."/>
            <person name="Kummerfeld S."/>
            <person name="Madera M."/>
            <person name="Konfortov B.A."/>
            <person name="Rivero F."/>
            <person name="Bankier A.T."/>
            <person name="Lehmann R."/>
            <person name="Hamlin N."/>
            <person name="Davies R."/>
            <person name="Gaudet P."/>
            <person name="Fey P."/>
            <person name="Pilcher K."/>
            <person name="Chen G."/>
            <person name="Saunders D."/>
            <person name="Sodergren E."/>
            <person name="Davis P."/>
            <person name="Kerhornou A."/>
            <person name="Nie X."/>
            <person name="Hall N."/>
            <person name="Anjard C."/>
            <person name="Hemphill L."/>
            <person name="Bason N."/>
            <person name="Farbrother P."/>
            <person name="Desany B."/>
            <person name="Just E."/>
            <person name="Morio T."/>
            <person name="Rost R."/>
            <person name="Churcher C."/>
            <person name="Cooper J."/>
            <person name="Haydock S."/>
            <person name="van Driessche N."/>
            <person name="Cronin A."/>
            <person name="Goodhead I."/>
            <person name="Muzny D."/>
            <person name="Mourier T."/>
            <person name="Pain A."/>
            <person name="Lu M."/>
            <person name="Harper D."/>
            <person name="Lindsay R."/>
            <person name="Hauser H."/>
            <person name="James K."/>
            <person name="Quiles M."/>
            <person name="Madan Babu M."/>
            <person name="Saito T."/>
            <person name="Buchrieser C."/>
            <person name="Wardroper A."/>
            <person name="Felder M."/>
            <person name="Thangavelu M."/>
            <person name="Johnson D."/>
            <person name="Knights A."/>
            <person name="Loulseged H."/>
            <person name="Mungall K."/>
            <person name="Oliver K."/>
            <person name="Price C."/>
            <person name="Quail M.A."/>
            <person name="Urushihara H."/>
            <person name="Hernandez J."/>
            <person name="Rabbinowitsch E."/>
            <person name="Steffen D."/>
            <person name="Sanders M."/>
            <person name="Ma J."/>
            <person name="Kohara Y."/>
            <person name="Sharp S."/>
            <person name="Simmonds M."/>
            <person name="Spiegler S."/>
            <person name="Tivey A."/>
            <person name="Sugano S."/>
            <person name="White B."/>
            <person name="Walker D."/>
            <person name="Woodward J."/>
            <person name="Winckler T."/>
            <person name="Tanaka Y."/>
            <person name="Shaulsky G."/>
            <person name="Schleicher M."/>
            <person name="Weinstock G."/>
            <person name="Rosenthal A."/>
            <person name="Cox E.C."/>
            <person name="Chisholm R.L."/>
            <person name="Gibbs R."/>
            <person name="Loomis W.F."/>
            <person name="Platzer M."/>
            <person name="Kay R.R."/>
            <person name="Williams J."/>
            <person name="Dear P.H."/>
            <person name="Noegel A.A."/>
            <person name="Barrell B."/>
            <person name="Kuspa A."/>
        </authorList>
    </citation>
    <scope>NUCLEOTIDE SEQUENCE [LARGE SCALE GENOMIC DNA]</scope>
    <source>
        <strain evidence="3 4">AX4</strain>
    </source>
</reference>
<dbReference type="PROSITE" id="PS51061">
    <property type="entry name" value="R3H"/>
    <property type="match status" value="1"/>
</dbReference>
<gene>
    <name evidence="3" type="ORF">DDB_G0287869</name>
</gene>
<organism evidence="3 4">
    <name type="scientific">Dictyostelium discoideum</name>
    <name type="common">Social amoeba</name>
    <dbReference type="NCBI Taxonomy" id="44689"/>
    <lineage>
        <taxon>Eukaryota</taxon>
        <taxon>Amoebozoa</taxon>
        <taxon>Evosea</taxon>
        <taxon>Eumycetozoa</taxon>
        <taxon>Dictyostelia</taxon>
        <taxon>Dictyosteliales</taxon>
        <taxon>Dictyosteliaceae</taxon>
        <taxon>Dictyostelium</taxon>
    </lineage>
</organism>
<dbReference type="PaxDb" id="44689-DDB0219265"/>
<keyword evidence="4" id="KW-1185">Reference proteome</keyword>
<dbReference type="InParanoid" id="Q54JZ9"/>
<feature type="domain" description="R3H" evidence="2">
    <location>
        <begin position="182"/>
        <end position="252"/>
    </location>
</feature>
<dbReference type="InterPro" id="IPR036867">
    <property type="entry name" value="R3H_dom_sf"/>
</dbReference>
<dbReference type="Pfam" id="PF01424">
    <property type="entry name" value="R3H"/>
    <property type="match status" value="1"/>
</dbReference>
<dbReference type="EMBL" id="AAFI02000104">
    <property type="protein sequence ID" value="EAL63581.1"/>
    <property type="molecule type" value="Genomic_DNA"/>
</dbReference>
<dbReference type="SUPFAM" id="SSF82708">
    <property type="entry name" value="R3H domain"/>
    <property type="match status" value="1"/>
</dbReference>
<dbReference type="dictyBase" id="DDB_G0287869"/>
<dbReference type="VEuPathDB" id="AmoebaDB:DDB_G0287869"/>
<dbReference type="GO" id="GO:0003676">
    <property type="term" value="F:nucleic acid binding"/>
    <property type="evidence" value="ECO:0007669"/>
    <property type="project" value="UniProtKB-UniRule"/>
</dbReference>
<evidence type="ECO:0000259" key="2">
    <source>
        <dbReference type="PROSITE" id="PS51061"/>
    </source>
</evidence>
<dbReference type="FunFam" id="3.30.1370.50:FF:000015">
    <property type="entry name" value="Uncharacterized protein"/>
    <property type="match status" value="1"/>
</dbReference>
<accession>Q54JZ9</accession>